<keyword evidence="1" id="KW-0812">Transmembrane</keyword>
<accession>A0A8S5SW35</accession>
<evidence type="ECO:0000313" key="2">
    <source>
        <dbReference type="EMBL" id="DAF54911.1"/>
    </source>
</evidence>
<feature type="transmembrane region" description="Helical" evidence="1">
    <location>
        <begin position="9"/>
        <end position="29"/>
    </location>
</feature>
<evidence type="ECO:0000256" key="1">
    <source>
        <dbReference type="SAM" id="Phobius"/>
    </source>
</evidence>
<keyword evidence="1" id="KW-1133">Transmembrane helix</keyword>
<proteinExistence type="predicted"/>
<sequence>MNEKICKILIYICMIIVLLCLIGMTYITYKY</sequence>
<name>A0A8S5SW35_9CAUD</name>
<reference evidence="2" key="1">
    <citation type="journal article" date="2021" name="Proc. Natl. Acad. Sci. U.S.A.">
        <title>A Catalog of Tens of Thousands of Viruses from Human Metagenomes Reveals Hidden Associations with Chronic Diseases.</title>
        <authorList>
            <person name="Tisza M.J."/>
            <person name="Buck C.B."/>
        </authorList>
    </citation>
    <scope>NUCLEOTIDE SEQUENCE</scope>
    <source>
        <strain evidence="2">CtqPo10</strain>
    </source>
</reference>
<dbReference type="EMBL" id="BK032682">
    <property type="protein sequence ID" value="DAF54911.1"/>
    <property type="molecule type" value="Genomic_DNA"/>
</dbReference>
<protein>
    <submittedName>
        <fullName evidence="2">Uncharacterized protein</fullName>
    </submittedName>
</protein>
<organism evidence="2">
    <name type="scientific">Siphoviridae sp. ctqPo10</name>
    <dbReference type="NCBI Taxonomy" id="2827948"/>
    <lineage>
        <taxon>Viruses</taxon>
        <taxon>Duplodnaviria</taxon>
        <taxon>Heunggongvirae</taxon>
        <taxon>Uroviricota</taxon>
        <taxon>Caudoviricetes</taxon>
    </lineage>
</organism>
<keyword evidence="1" id="KW-0472">Membrane</keyword>